<keyword evidence="3" id="KW-1185">Reference proteome</keyword>
<dbReference type="EMBL" id="JAAALK010000086">
    <property type="protein sequence ID" value="KAG8082166.1"/>
    <property type="molecule type" value="Genomic_DNA"/>
</dbReference>
<comment type="caution">
    <text evidence="2">The sequence shown here is derived from an EMBL/GenBank/DDBJ whole genome shotgun (WGS) entry which is preliminary data.</text>
</comment>
<keyword evidence="1" id="KW-0812">Transmembrane</keyword>
<accession>A0A8J5SVU4</accession>
<organism evidence="2 3">
    <name type="scientific">Zizania palustris</name>
    <name type="common">Northern wild rice</name>
    <dbReference type="NCBI Taxonomy" id="103762"/>
    <lineage>
        <taxon>Eukaryota</taxon>
        <taxon>Viridiplantae</taxon>
        <taxon>Streptophyta</taxon>
        <taxon>Embryophyta</taxon>
        <taxon>Tracheophyta</taxon>
        <taxon>Spermatophyta</taxon>
        <taxon>Magnoliopsida</taxon>
        <taxon>Liliopsida</taxon>
        <taxon>Poales</taxon>
        <taxon>Poaceae</taxon>
        <taxon>BOP clade</taxon>
        <taxon>Oryzoideae</taxon>
        <taxon>Oryzeae</taxon>
        <taxon>Zizaniinae</taxon>
        <taxon>Zizania</taxon>
    </lineage>
</organism>
<protein>
    <submittedName>
        <fullName evidence="2">Uncharacterized protein</fullName>
    </submittedName>
</protein>
<name>A0A8J5SVU4_ZIZPA</name>
<evidence type="ECO:0000256" key="1">
    <source>
        <dbReference type="SAM" id="Phobius"/>
    </source>
</evidence>
<keyword evidence="1" id="KW-1133">Transmembrane helix</keyword>
<dbReference type="Proteomes" id="UP000729402">
    <property type="component" value="Unassembled WGS sequence"/>
</dbReference>
<proteinExistence type="predicted"/>
<sequence length="82" mass="8839">MISIALTLSFAQTQVFISLLCAVKYAIFLFYAGWVLVMSYDGLHRVAPAGDERHPAGGHALHLGKALVLEEVRQGQQVGCPG</sequence>
<evidence type="ECO:0000313" key="2">
    <source>
        <dbReference type="EMBL" id="KAG8082166.1"/>
    </source>
</evidence>
<evidence type="ECO:0000313" key="3">
    <source>
        <dbReference type="Proteomes" id="UP000729402"/>
    </source>
</evidence>
<gene>
    <name evidence="2" type="ORF">GUJ93_ZPchr0014g46830</name>
</gene>
<reference evidence="2" key="2">
    <citation type="submission" date="2021-02" db="EMBL/GenBank/DDBJ databases">
        <authorList>
            <person name="Kimball J.A."/>
            <person name="Haas M.W."/>
            <person name="Macchietto M."/>
            <person name="Kono T."/>
            <person name="Duquette J."/>
            <person name="Shao M."/>
        </authorList>
    </citation>
    <scope>NUCLEOTIDE SEQUENCE</scope>
    <source>
        <tissue evidence="2">Fresh leaf tissue</tissue>
    </source>
</reference>
<feature type="transmembrane region" description="Helical" evidence="1">
    <location>
        <begin position="15"/>
        <end position="37"/>
    </location>
</feature>
<keyword evidence="1" id="KW-0472">Membrane</keyword>
<dbReference type="AlphaFoldDB" id="A0A8J5SVU4"/>
<reference evidence="2" key="1">
    <citation type="journal article" date="2021" name="bioRxiv">
        <title>Whole Genome Assembly and Annotation of Northern Wild Rice, Zizania palustris L., Supports a Whole Genome Duplication in the Zizania Genus.</title>
        <authorList>
            <person name="Haas M."/>
            <person name="Kono T."/>
            <person name="Macchietto M."/>
            <person name="Millas R."/>
            <person name="McGilp L."/>
            <person name="Shao M."/>
            <person name="Duquette J."/>
            <person name="Hirsch C.N."/>
            <person name="Kimball J."/>
        </authorList>
    </citation>
    <scope>NUCLEOTIDE SEQUENCE</scope>
    <source>
        <tissue evidence="2">Fresh leaf tissue</tissue>
    </source>
</reference>